<reference evidence="2 3" key="1">
    <citation type="submission" date="2021-03" db="EMBL/GenBank/DDBJ databases">
        <title>Genomic Encyclopedia of Type Strains, Phase IV (KMG-IV): sequencing the most valuable type-strain genomes for metagenomic binning, comparative biology and taxonomic classification.</title>
        <authorList>
            <person name="Goeker M."/>
        </authorList>
    </citation>
    <scope>NUCLEOTIDE SEQUENCE [LARGE SCALE GENOMIC DNA]</scope>
    <source>
        <strain evidence="2 3">DSM 14349</strain>
    </source>
</reference>
<accession>A0ABS4FRM1</accession>
<sequence>MIYHLFFINQVLIAFVICPIIAFMIGFLMSKLNKSKKVAFVISFLLPLIYTTYDFPTFKANIGAWFLWGLMYVGFAFIGDKLATNLSSRNR</sequence>
<keyword evidence="1" id="KW-1133">Transmembrane helix</keyword>
<protein>
    <submittedName>
        <fullName evidence="2">Surface polysaccharide O-acyltransferase-like enzyme</fullName>
    </submittedName>
</protein>
<feature type="transmembrane region" description="Helical" evidence="1">
    <location>
        <begin position="62"/>
        <end position="83"/>
    </location>
</feature>
<comment type="caution">
    <text evidence="2">The sequence shown here is derived from an EMBL/GenBank/DDBJ whole genome shotgun (WGS) entry which is preliminary data.</text>
</comment>
<dbReference type="Proteomes" id="UP001519272">
    <property type="component" value="Unassembled WGS sequence"/>
</dbReference>
<evidence type="ECO:0000313" key="2">
    <source>
        <dbReference type="EMBL" id="MBP1905238.1"/>
    </source>
</evidence>
<keyword evidence="1" id="KW-0812">Transmembrane</keyword>
<organism evidence="2 3">
    <name type="scientific">Paenibacillus turicensis</name>
    <dbReference type="NCBI Taxonomy" id="160487"/>
    <lineage>
        <taxon>Bacteria</taxon>
        <taxon>Bacillati</taxon>
        <taxon>Bacillota</taxon>
        <taxon>Bacilli</taxon>
        <taxon>Bacillales</taxon>
        <taxon>Paenibacillaceae</taxon>
        <taxon>Paenibacillus</taxon>
    </lineage>
</organism>
<evidence type="ECO:0000313" key="3">
    <source>
        <dbReference type="Proteomes" id="UP001519272"/>
    </source>
</evidence>
<keyword evidence="1" id="KW-0472">Membrane</keyword>
<dbReference type="RefSeq" id="WP_210088871.1">
    <property type="nucleotide sequence ID" value="NZ_JAGGKG010000007.1"/>
</dbReference>
<dbReference type="EMBL" id="JAGGKG010000007">
    <property type="protein sequence ID" value="MBP1905238.1"/>
    <property type="molecule type" value="Genomic_DNA"/>
</dbReference>
<evidence type="ECO:0000256" key="1">
    <source>
        <dbReference type="SAM" id="Phobius"/>
    </source>
</evidence>
<keyword evidence="3" id="KW-1185">Reference proteome</keyword>
<proteinExistence type="predicted"/>
<gene>
    <name evidence="2" type="ORF">J2Z32_001866</name>
</gene>
<name>A0ABS4FRM1_9BACL</name>
<feature type="transmembrane region" description="Helical" evidence="1">
    <location>
        <begin position="6"/>
        <end position="26"/>
    </location>
</feature>
<feature type="transmembrane region" description="Helical" evidence="1">
    <location>
        <begin position="38"/>
        <end position="56"/>
    </location>
</feature>